<protein>
    <submittedName>
        <fullName evidence="1">Uncharacterized protein</fullName>
    </submittedName>
</protein>
<dbReference type="AlphaFoldDB" id="G3GVR8"/>
<proteinExistence type="predicted"/>
<sequence length="50" mass="5706">MEEHCSLACSQTHIQLSYTAQAYLPRDGTAMVGQTLLYQFVIKKILHRPI</sequence>
<name>G3GVR8_CRIGR</name>
<dbReference type="EMBL" id="JH000042">
    <property type="protein sequence ID" value="EGV95450.1"/>
    <property type="molecule type" value="Genomic_DNA"/>
</dbReference>
<reference evidence="2" key="1">
    <citation type="journal article" date="2011" name="Nat. Biotechnol.">
        <title>The genomic sequence of the Chinese hamster ovary (CHO)-K1 cell line.</title>
        <authorList>
            <person name="Xu X."/>
            <person name="Nagarajan H."/>
            <person name="Lewis N.E."/>
            <person name="Pan S."/>
            <person name="Cai Z."/>
            <person name="Liu X."/>
            <person name="Chen W."/>
            <person name="Xie M."/>
            <person name="Wang W."/>
            <person name="Hammond S."/>
            <person name="Andersen M.R."/>
            <person name="Neff N."/>
            <person name="Passarelli B."/>
            <person name="Koh W."/>
            <person name="Fan H.C."/>
            <person name="Wang J."/>
            <person name="Gui Y."/>
            <person name="Lee K.H."/>
            <person name="Betenbaugh M.J."/>
            <person name="Quake S.R."/>
            <person name="Famili I."/>
            <person name="Palsson B.O."/>
            <person name="Wang J."/>
        </authorList>
    </citation>
    <scope>NUCLEOTIDE SEQUENCE [LARGE SCALE GENOMIC DNA]</scope>
    <source>
        <strain evidence="2">CHO K1 cell line</strain>
    </source>
</reference>
<evidence type="ECO:0000313" key="1">
    <source>
        <dbReference type="EMBL" id="EGV95450.1"/>
    </source>
</evidence>
<organism evidence="1 2">
    <name type="scientific">Cricetulus griseus</name>
    <name type="common">Chinese hamster</name>
    <name type="synonym">Cricetulus barabensis griseus</name>
    <dbReference type="NCBI Taxonomy" id="10029"/>
    <lineage>
        <taxon>Eukaryota</taxon>
        <taxon>Metazoa</taxon>
        <taxon>Chordata</taxon>
        <taxon>Craniata</taxon>
        <taxon>Vertebrata</taxon>
        <taxon>Euteleostomi</taxon>
        <taxon>Mammalia</taxon>
        <taxon>Eutheria</taxon>
        <taxon>Euarchontoglires</taxon>
        <taxon>Glires</taxon>
        <taxon>Rodentia</taxon>
        <taxon>Myomorpha</taxon>
        <taxon>Muroidea</taxon>
        <taxon>Cricetidae</taxon>
        <taxon>Cricetinae</taxon>
        <taxon>Cricetulus</taxon>
    </lineage>
</organism>
<evidence type="ECO:0000313" key="2">
    <source>
        <dbReference type="Proteomes" id="UP000001075"/>
    </source>
</evidence>
<dbReference type="InParanoid" id="G3GVR8"/>
<accession>G3GVR8</accession>
<gene>
    <name evidence="1" type="ORF">I79_001815</name>
</gene>
<dbReference type="Proteomes" id="UP000001075">
    <property type="component" value="Unassembled WGS sequence"/>
</dbReference>